<evidence type="ECO:0000313" key="1">
    <source>
        <dbReference type="EMBL" id="KAH0818131.1"/>
    </source>
</evidence>
<gene>
    <name evidence="1" type="ORF">GEV33_004660</name>
</gene>
<dbReference type="EMBL" id="JABDTM020018331">
    <property type="protein sequence ID" value="KAH0818131.1"/>
    <property type="molecule type" value="Genomic_DNA"/>
</dbReference>
<reference evidence="1" key="1">
    <citation type="journal article" date="2020" name="J Insects Food Feed">
        <title>The yellow mealworm (Tenebrio molitor) genome: a resource for the emerging insects as food and feed industry.</title>
        <authorList>
            <person name="Eriksson T."/>
            <person name="Andere A."/>
            <person name="Kelstrup H."/>
            <person name="Emery V."/>
            <person name="Picard C."/>
        </authorList>
    </citation>
    <scope>NUCLEOTIDE SEQUENCE</scope>
    <source>
        <strain evidence="1">Stoneville</strain>
        <tissue evidence="1">Whole head</tissue>
    </source>
</reference>
<dbReference type="AlphaFoldDB" id="A0A8J6HMU3"/>
<reference evidence="1" key="2">
    <citation type="submission" date="2021-08" db="EMBL/GenBank/DDBJ databases">
        <authorList>
            <person name="Eriksson T."/>
        </authorList>
    </citation>
    <scope>NUCLEOTIDE SEQUENCE</scope>
    <source>
        <strain evidence="1">Stoneville</strain>
        <tissue evidence="1">Whole head</tissue>
    </source>
</reference>
<dbReference type="Proteomes" id="UP000719412">
    <property type="component" value="Unassembled WGS sequence"/>
</dbReference>
<organism evidence="1 2">
    <name type="scientific">Tenebrio molitor</name>
    <name type="common">Yellow mealworm beetle</name>
    <dbReference type="NCBI Taxonomy" id="7067"/>
    <lineage>
        <taxon>Eukaryota</taxon>
        <taxon>Metazoa</taxon>
        <taxon>Ecdysozoa</taxon>
        <taxon>Arthropoda</taxon>
        <taxon>Hexapoda</taxon>
        <taxon>Insecta</taxon>
        <taxon>Pterygota</taxon>
        <taxon>Neoptera</taxon>
        <taxon>Endopterygota</taxon>
        <taxon>Coleoptera</taxon>
        <taxon>Polyphaga</taxon>
        <taxon>Cucujiformia</taxon>
        <taxon>Tenebrionidae</taxon>
        <taxon>Tenebrio</taxon>
    </lineage>
</organism>
<name>A0A8J6HMU3_TENMO</name>
<proteinExistence type="predicted"/>
<keyword evidence="2" id="KW-1185">Reference proteome</keyword>
<protein>
    <submittedName>
        <fullName evidence="1">Uncharacterized protein</fullName>
    </submittedName>
</protein>
<accession>A0A8J6HMU3</accession>
<sequence length="104" mass="11906">MADVQATDGEIDRQISSLHKHAFFLKIPVFRRDCNRTEIKHFVCLKNKLLDRGLFGCSTTRQKESNSRKHLCPDKDLAQHQSDSVAFADISHPRTNNGWDALDI</sequence>
<comment type="caution">
    <text evidence="1">The sequence shown here is derived from an EMBL/GenBank/DDBJ whole genome shotgun (WGS) entry which is preliminary data.</text>
</comment>
<evidence type="ECO:0000313" key="2">
    <source>
        <dbReference type="Proteomes" id="UP000719412"/>
    </source>
</evidence>